<dbReference type="EMBL" id="OV651821">
    <property type="protein sequence ID" value="CAH1115019.1"/>
    <property type="molecule type" value="Genomic_DNA"/>
</dbReference>
<proteinExistence type="predicted"/>
<name>A0A9P0DAV8_9CUCU</name>
<protein>
    <submittedName>
        <fullName evidence="1">Uncharacterized protein</fullName>
    </submittedName>
</protein>
<evidence type="ECO:0000313" key="2">
    <source>
        <dbReference type="Proteomes" id="UP001153636"/>
    </source>
</evidence>
<organism evidence="1 2">
    <name type="scientific">Psylliodes chrysocephalus</name>
    <dbReference type="NCBI Taxonomy" id="3402493"/>
    <lineage>
        <taxon>Eukaryota</taxon>
        <taxon>Metazoa</taxon>
        <taxon>Ecdysozoa</taxon>
        <taxon>Arthropoda</taxon>
        <taxon>Hexapoda</taxon>
        <taxon>Insecta</taxon>
        <taxon>Pterygota</taxon>
        <taxon>Neoptera</taxon>
        <taxon>Endopterygota</taxon>
        <taxon>Coleoptera</taxon>
        <taxon>Polyphaga</taxon>
        <taxon>Cucujiformia</taxon>
        <taxon>Chrysomeloidea</taxon>
        <taxon>Chrysomelidae</taxon>
        <taxon>Galerucinae</taxon>
        <taxon>Alticini</taxon>
        <taxon>Psylliodes</taxon>
    </lineage>
</organism>
<reference evidence="1" key="1">
    <citation type="submission" date="2022-01" db="EMBL/GenBank/DDBJ databases">
        <authorList>
            <person name="King R."/>
        </authorList>
    </citation>
    <scope>NUCLEOTIDE SEQUENCE</scope>
</reference>
<keyword evidence="2" id="KW-1185">Reference proteome</keyword>
<dbReference type="AlphaFoldDB" id="A0A9P0DAV8"/>
<evidence type="ECO:0000313" key="1">
    <source>
        <dbReference type="EMBL" id="CAH1115019.1"/>
    </source>
</evidence>
<gene>
    <name evidence="1" type="ORF">PSYICH_LOCUS15018</name>
</gene>
<accession>A0A9P0DAV8</accession>
<dbReference type="Proteomes" id="UP001153636">
    <property type="component" value="Chromosome 9"/>
</dbReference>
<sequence>MDVKLKVGTYFAWTKDMLQLESLLTNKNKNNPMKWQVRQLIQCLLQYCHHCYMCVQIDKKIIKQYETKEARTLSITKLERLVLLKQLHVLNLKKAKFDKELNKDHVLREG</sequence>